<name>A0ABN7SK80_OIKDI</name>
<reference evidence="1 2" key="1">
    <citation type="submission" date="2021-04" db="EMBL/GenBank/DDBJ databases">
        <authorList>
            <person name="Bliznina A."/>
        </authorList>
    </citation>
    <scope>NUCLEOTIDE SEQUENCE [LARGE SCALE GENOMIC DNA]</scope>
</reference>
<gene>
    <name evidence="1" type="ORF">OKIOD_LOCUS9166</name>
</gene>
<organism evidence="1 2">
    <name type="scientific">Oikopleura dioica</name>
    <name type="common">Tunicate</name>
    <dbReference type="NCBI Taxonomy" id="34765"/>
    <lineage>
        <taxon>Eukaryota</taxon>
        <taxon>Metazoa</taxon>
        <taxon>Chordata</taxon>
        <taxon>Tunicata</taxon>
        <taxon>Appendicularia</taxon>
        <taxon>Copelata</taxon>
        <taxon>Oikopleuridae</taxon>
        <taxon>Oikopleura</taxon>
    </lineage>
</organism>
<dbReference type="Proteomes" id="UP001158576">
    <property type="component" value="Chromosome 1"/>
</dbReference>
<protein>
    <submittedName>
        <fullName evidence="1">Oidioi.mRNA.OKI2018_I69.chr1.g401.t1.cds</fullName>
    </submittedName>
</protein>
<evidence type="ECO:0000313" key="1">
    <source>
        <dbReference type="EMBL" id="CAG5102650.1"/>
    </source>
</evidence>
<proteinExistence type="predicted"/>
<sequence>MLERAWPPRVKEKNTGKLVVDQTCASLQAGLKLNENRKTRQRRRWSPFCDFSLIARKINRRIMDSGRSNSALLMISQAPHL</sequence>
<evidence type="ECO:0000313" key="2">
    <source>
        <dbReference type="Proteomes" id="UP001158576"/>
    </source>
</evidence>
<accession>A0ABN7SK80</accession>
<dbReference type="EMBL" id="OU015566">
    <property type="protein sequence ID" value="CAG5102650.1"/>
    <property type="molecule type" value="Genomic_DNA"/>
</dbReference>
<keyword evidence="2" id="KW-1185">Reference proteome</keyword>